<sequence>MFRLLAIVFLVFCHGALAAPHKITAVYHVTRNAQPFADVTETFQQENGHYTLESVTEGIGIYGLFGRRRLYSEGEVTPEGLRPSHFEQRQGDNAKKAISADFDWGTKVLSMKSKGQTTTAPLEAGTLDLASYAYQFMFAPPRGEEVLVQLTTGKKLRQYRYRVAERDAVVDCDAGKFKTVHLVNAKENGDEKELWLAIEAHYIPVRIKMQDENGFKIEQVLTSLHAE</sequence>
<reference evidence="1" key="1">
    <citation type="submission" date="2016-10" db="EMBL/GenBank/DDBJ databases">
        <title>Sequence of Gallionella enrichment culture.</title>
        <authorList>
            <person name="Poehlein A."/>
            <person name="Muehling M."/>
            <person name="Daniel R."/>
        </authorList>
    </citation>
    <scope>NUCLEOTIDE SEQUENCE</scope>
</reference>
<gene>
    <name evidence="1" type="ORF">GALL_518780</name>
</gene>
<accession>A0A1J5PSK2</accession>
<dbReference type="InterPro" id="IPR021457">
    <property type="entry name" value="DUF3108"/>
</dbReference>
<name>A0A1J5PSK2_9ZZZZ</name>
<dbReference type="AlphaFoldDB" id="A0A1J5PSK2"/>
<evidence type="ECO:0008006" key="2">
    <source>
        <dbReference type="Google" id="ProtNLM"/>
    </source>
</evidence>
<dbReference type="Pfam" id="PF11306">
    <property type="entry name" value="DUF3108"/>
    <property type="match status" value="1"/>
</dbReference>
<comment type="caution">
    <text evidence="1">The sequence shown here is derived from an EMBL/GenBank/DDBJ whole genome shotgun (WGS) entry which is preliminary data.</text>
</comment>
<evidence type="ECO:0000313" key="1">
    <source>
        <dbReference type="EMBL" id="OIQ66549.1"/>
    </source>
</evidence>
<organism evidence="1">
    <name type="scientific">mine drainage metagenome</name>
    <dbReference type="NCBI Taxonomy" id="410659"/>
    <lineage>
        <taxon>unclassified sequences</taxon>
        <taxon>metagenomes</taxon>
        <taxon>ecological metagenomes</taxon>
    </lineage>
</organism>
<protein>
    <recommendedName>
        <fullName evidence="2">DUF3108 domain-containing protein</fullName>
    </recommendedName>
</protein>
<proteinExistence type="predicted"/>
<dbReference type="EMBL" id="MLJW01006522">
    <property type="protein sequence ID" value="OIQ66549.1"/>
    <property type="molecule type" value="Genomic_DNA"/>
</dbReference>